<dbReference type="Proteomes" id="UP000664940">
    <property type="component" value="Unassembled WGS sequence"/>
</dbReference>
<dbReference type="PANTHER" id="PTHR43943">
    <property type="entry name" value="DEHYDROGENASE/REDUCTASE (SDR FAMILY) MEMBER 4"/>
    <property type="match status" value="1"/>
</dbReference>
<dbReference type="AlphaFoldDB" id="A0A834BBA4"/>
<comment type="similarity">
    <text evidence="1">Belongs to the short-chain dehydrogenases/reductases (SDR) family.</text>
</comment>
<accession>A0A834BBA4</accession>
<dbReference type="InterPro" id="IPR036291">
    <property type="entry name" value="NAD(P)-bd_dom_sf"/>
</dbReference>
<evidence type="ECO:0000256" key="1">
    <source>
        <dbReference type="ARBA" id="ARBA00006484"/>
    </source>
</evidence>
<sequence>MPCLFPQALEHSGAVDFLVCNAAVNPWVGGTLGASEEIWDKILNVNVKSPALLLSQLLPYMEKRGSGVVILVSSVAACIPQVEVGVYTVSKTALLGLNRTLSKELAPKGIWVNCLVPGIIETDFS</sequence>
<dbReference type="Pfam" id="PF00106">
    <property type="entry name" value="adh_short"/>
    <property type="match status" value="1"/>
</dbReference>
<protein>
    <submittedName>
        <fullName evidence="3">Dehydrogenase/reductase 2</fullName>
    </submittedName>
</protein>
<dbReference type="PROSITE" id="PS00061">
    <property type="entry name" value="ADH_SHORT"/>
    <property type="match status" value="1"/>
</dbReference>
<name>A0A834BBA4_9CHIR</name>
<dbReference type="InterPro" id="IPR020904">
    <property type="entry name" value="Sc_DH/Rdtase_CS"/>
</dbReference>
<reference evidence="3 4" key="1">
    <citation type="journal article" date="2020" name="Nature">
        <title>Six reference-quality genomes reveal evolution of bat adaptations.</title>
        <authorList>
            <person name="Jebb D."/>
            <person name="Huang Z."/>
            <person name="Pippel M."/>
            <person name="Hughes G.M."/>
            <person name="Lavrichenko K."/>
            <person name="Devanna P."/>
            <person name="Winkler S."/>
            <person name="Jermiin L.S."/>
            <person name="Skirmuntt E.C."/>
            <person name="Katzourakis A."/>
            <person name="Burkitt-Gray L."/>
            <person name="Ray D.A."/>
            <person name="Sullivan K.A.M."/>
            <person name="Roscito J.G."/>
            <person name="Kirilenko B.M."/>
            <person name="Davalos L.M."/>
            <person name="Corthals A.P."/>
            <person name="Power M.L."/>
            <person name="Jones G."/>
            <person name="Ransome R.D."/>
            <person name="Dechmann D.K.N."/>
            <person name="Locatelli A.G."/>
            <person name="Puechmaille S.J."/>
            <person name="Fedrigo O."/>
            <person name="Jarvis E.D."/>
            <person name="Hiller M."/>
            <person name="Vernes S.C."/>
            <person name="Myers E.W."/>
            <person name="Teeling E.C."/>
        </authorList>
    </citation>
    <scope>NUCLEOTIDE SEQUENCE [LARGE SCALE GENOMIC DNA]</scope>
    <source>
        <strain evidence="3">Bat1K_MPI-CBG_1</strain>
    </source>
</reference>
<organism evidence="3 4">
    <name type="scientific">Phyllostomus discolor</name>
    <name type="common">pale spear-nosed bat</name>
    <dbReference type="NCBI Taxonomy" id="89673"/>
    <lineage>
        <taxon>Eukaryota</taxon>
        <taxon>Metazoa</taxon>
        <taxon>Chordata</taxon>
        <taxon>Craniata</taxon>
        <taxon>Vertebrata</taxon>
        <taxon>Euteleostomi</taxon>
        <taxon>Mammalia</taxon>
        <taxon>Eutheria</taxon>
        <taxon>Laurasiatheria</taxon>
        <taxon>Chiroptera</taxon>
        <taxon>Yangochiroptera</taxon>
        <taxon>Phyllostomidae</taxon>
        <taxon>Phyllostominae</taxon>
        <taxon>Phyllostomus</taxon>
    </lineage>
</organism>
<dbReference type="GO" id="GO:0004090">
    <property type="term" value="F:carbonyl reductase (NADPH) activity"/>
    <property type="evidence" value="ECO:0007669"/>
    <property type="project" value="TreeGrafter"/>
</dbReference>
<comment type="caution">
    <text evidence="3">The sequence shown here is derived from an EMBL/GenBank/DDBJ whole genome shotgun (WGS) entry which is preliminary data.</text>
</comment>
<dbReference type="EMBL" id="JABVXQ010000001">
    <property type="protein sequence ID" value="KAF6129678.1"/>
    <property type="molecule type" value="Genomic_DNA"/>
</dbReference>
<evidence type="ECO:0000256" key="2">
    <source>
        <dbReference type="ARBA" id="ARBA00023002"/>
    </source>
</evidence>
<evidence type="ECO:0000313" key="4">
    <source>
        <dbReference type="Proteomes" id="UP000664940"/>
    </source>
</evidence>
<gene>
    <name evidence="3" type="ORF">HJG60_003819</name>
</gene>
<dbReference type="PRINTS" id="PR00080">
    <property type="entry name" value="SDRFAMILY"/>
</dbReference>
<dbReference type="PRINTS" id="PR00081">
    <property type="entry name" value="GDHRDH"/>
</dbReference>
<keyword evidence="2" id="KW-0560">Oxidoreductase</keyword>
<dbReference type="Gene3D" id="3.40.50.720">
    <property type="entry name" value="NAD(P)-binding Rossmann-like Domain"/>
    <property type="match status" value="1"/>
</dbReference>
<dbReference type="InterPro" id="IPR002347">
    <property type="entry name" value="SDR_fam"/>
</dbReference>
<dbReference type="SUPFAM" id="SSF51735">
    <property type="entry name" value="NAD(P)-binding Rossmann-fold domains"/>
    <property type="match status" value="1"/>
</dbReference>
<evidence type="ECO:0000313" key="3">
    <source>
        <dbReference type="EMBL" id="KAF6129678.1"/>
    </source>
</evidence>
<dbReference type="PANTHER" id="PTHR43943:SF3">
    <property type="entry name" value="DEHYDROGENASE_REDUCTASE SDR FAMILY MEMBER 2, MITOCHONDRIAL"/>
    <property type="match status" value="1"/>
</dbReference>
<proteinExistence type="inferred from homology"/>